<gene>
    <name evidence="2" type="ORF">GBAR_LOCUS23711</name>
</gene>
<evidence type="ECO:0000259" key="1">
    <source>
        <dbReference type="Pfam" id="PF13193"/>
    </source>
</evidence>
<accession>A0AA35T6P6</accession>
<dbReference type="Gene3D" id="3.30.300.30">
    <property type="match status" value="1"/>
</dbReference>
<dbReference type="PANTHER" id="PTHR44378:SF2">
    <property type="entry name" value="ACYL-ACTIVATING ENZYME 17, PEROXISOMAL-RELATED"/>
    <property type="match status" value="1"/>
</dbReference>
<dbReference type="InterPro" id="IPR025110">
    <property type="entry name" value="AMP-bd_C"/>
</dbReference>
<keyword evidence="3" id="KW-1185">Reference proteome</keyword>
<dbReference type="EMBL" id="CASHTH010003283">
    <property type="protein sequence ID" value="CAI8042765.1"/>
    <property type="molecule type" value="Genomic_DNA"/>
</dbReference>
<dbReference type="Proteomes" id="UP001174909">
    <property type="component" value="Unassembled WGS sequence"/>
</dbReference>
<dbReference type="SUPFAM" id="SSF56801">
    <property type="entry name" value="Acetyl-CoA synthetase-like"/>
    <property type="match status" value="1"/>
</dbReference>
<feature type="domain" description="AMP-binding enzyme C-terminal" evidence="1">
    <location>
        <begin position="220"/>
        <end position="301"/>
    </location>
</feature>
<dbReference type="InterPro" id="IPR042099">
    <property type="entry name" value="ANL_N_sf"/>
</dbReference>
<dbReference type="InterPro" id="IPR045851">
    <property type="entry name" value="AMP-bd_C_sf"/>
</dbReference>
<evidence type="ECO:0000313" key="3">
    <source>
        <dbReference type="Proteomes" id="UP001174909"/>
    </source>
</evidence>
<dbReference type="PANTHER" id="PTHR44378">
    <property type="entry name" value="ACYL-ACTIVATING ENZYME 17, PEROXISOMAL-RELATED"/>
    <property type="match status" value="1"/>
</dbReference>
<dbReference type="AlphaFoldDB" id="A0AA35T6P6"/>
<reference evidence="2" key="1">
    <citation type="submission" date="2023-03" db="EMBL/GenBank/DDBJ databases">
        <authorList>
            <person name="Steffen K."/>
            <person name="Cardenas P."/>
        </authorList>
    </citation>
    <scope>NUCLEOTIDE SEQUENCE</scope>
</reference>
<sequence length="316" mass="34449">MMGPWLIYASLINKATIALYDGVPTGRDFGVFVQNAKVSMLGVVPTLVRAWKNTECMHGLDWHAIRAFSSTGECSNPEEMLYLMSLAGYKPVIEYCGGTEIGGGYVTGTRIQPAAPSTFTTPALGLDFLLFDDDGNPSDNGEVFIVPPSLGLSTSLLNTDHSEVYFAGTPRPNLRRHGDAIERLGNKFEDEPWLTGMKYRVHGRVDDTMNLSGIKVSSAEIEEVLNVVDGIQETAAVAVSSEDGGPSQLVIYTVLAASESEPTKQEIHATLQVALSEHLNPLFRIHDVVIVDTLPRTASNKVMRRLLRQHCPASFL</sequence>
<evidence type="ECO:0000313" key="2">
    <source>
        <dbReference type="EMBL" id="CAI8042765.1"/>
    </source>
</evidence>
<protein>
    <submittedName>
        <fullName evidence="2">Probable acyl-activating enzyme 17, peroxisomal</fullName>
    </submittedName>
</protein>
<dbReference type="Gene3D" id="3.40.50.12780">
    <property type="entry name" value="N-terminal domain of ligase-like"/>
    <property type="match status" value="1"/>
</dbReference>
<organism evidence="2 3">
    <name type="scientific">Geodia barretti</name>
    <name type="common">Barrett's horny sponge</name>
    <dbReference type="NCBI Taxonomy" id="519541"/>
    <lineage>
        <taxon>Eukaryota</taxon>
        <taxon>Metazoa</taxon>
        <taxon>Porifera</taxon>
        <taxon>Demospongiae</taxon>
        <taxon>Heteroscleromorpha</taxon>
        <taxon>Tetractinellida</taxon>
        <taxon>Astrophorina</taxon>
        <taxon>Geodiidae</taxon>
        <taxon>Geodia</taxon>
    </lineage>
</organism>
<comment type="caution">
    <text evidence="2">The sequence shown here is derived from an EMBL/GenBank/DDBJ whole genome shotgun (WGS) entry which is preliminary data.</text>
</comment>
<proteinExistence type="predicted"/>
<dbReference type="Pfam" id="PF13193">
    <property type="entry name" value="AMP-binding_C"/>
    <property type="match status" value="1"/>
</dbReference>
<name>A0AA35T6P6_GEOBA</name>